<dbReference type="Proteomes" id="UP000308549">
    <property type="component" value="Unassembled WGS sequence"/>
</dbReference>
<protein>
    <recommendedName>
        <fullName evidence="4">Casein kinase II beta 2 subunit</fullName>
    </recommendedName>
</protein>
<dbReference type="InterPro" id="IPR038816">
    <property type="entry name" value="Stationary_phase_5"/>
</dbReference>
<evidence type="ECO:0000313" key="2">
    <source>
        <dbReference type="EMBL" id="TKA25738.1"/>
    </source>
</evidence>
<keyword evidence="3" id="KW-1185">Reference proteome</keyword>
<reference evidence="2 3" key="1">
    <citation type="submission" date="2017-03" db="EMBL/GenBank/DDBJ databases">
        <title>Genomes of endolithic fungi from Antarctica.</title>
        <authorList>
            <person name="Coleine C."/>
            <person name="Masonjones S."/>
            <person name="Stajich J.E."/>
        </authorList>
    </citation>
    <scope>NUCLEOTIDE SEQUENCE [LARGE SCALE GENOMIC DNA]</scope>
    <source>
        <strain evidence="2 3">CCFEE 6315</strain>
    </source>
</reference>
<evidence type="ECO:0008006" key="4">
    <source>
        <dbReference type="Google" id="ProtNLM"/>
    </source>
</evidence>
<dbReference type="PANTHER" id="PTHR42342">
    <property type="entry name" value="STATIONARY PHASE PROTEIN 5"/>
    <property type="match status" value="1"/>
</dbReference>
<sequence length="457" mass="49095">MPPIPGMMHWHHYLAKNIKAISKAVGNAARAIDAELAGRQPQAKLEPILLRNTPKQPLHPLARIRQGQSRWYSTARRSLDSTVRHFTSSAGRHAKYDRASFPQSRVSISIAQSSGRAPFATTLRPNLTGGALGRTAGGYGVGSGRVGGARYFSHGPACQAQVVQNVSQAVRAFLIGGQKAQYDGVSPSSGEKRFKAVSALQEKTGRKMRDLPKATPGSYIDFRVNPTVTALSPLAAVSGFSGSENLQAEHLNSEGLLDVLSADFSRALKDLAATLNDLKRLSALGDLPLTYKDGHLHVHFPGCDADTVETLCAELNVSRGTVVQDDAFDAFAGTEIALLFPFAPSKAASTEDDCAESLYDDPAVPAYSKYHPIDVRSLLTPSESRAYSTQSARSDSDFSDLEILEADPSTASSPSSYQSVRSSSDSSAYGGGRLGPLEYQGFEGIYRFIEELDSVRR</sequence>
<organism evidence="2 3">
    <name type="scientific">Salinomyces thailandicus</name>
    <dbReference type="NCBI Taxonomy" id="706561"/>
    <lineage>
        <taxon>Eukaryota</taxon>
        <taxon>Fungi</taxon>
        <taxon>Dikarya</taxon>
        <taxon>Ascomycota</taxon>
        <taxon>Pezizomycotina</taxon>
        <taxon>Dothideomycetes</taxon>
        <taxon>Dothideomycetidae</taxon>
        <taxon>Mycosphaerellales</taxon>
        <taxon>Teratosphaeriaceae</taxon>
        <taxon>Salinomyces</taxon>
    </lineage>
</organism>
<evidence type="ECO:0000313" key="3">
    <source>
        <dbReference type="Proteomes" id="UP000308549"/>
    </source>
</evidence>
<feature type="region of interest" description="Disordered" evidence="1">
    <location>
        <begin position="398"/>
        <end position="438"/>
    </location>
</feature>
<feature type="compositionally biased region" description="Low complexity" evidence="1">
    <location>
        <begin position="409"/>
        <end position="427"/>
    </location>
</feature>
<dbReference type="PANTHER" id="PTHR42342:SF1">
    <property type="entry name" value="STATIONARY PHASE PROTEIN 5"/>
    <property type="match status" value="1"/>
</dbReference>
<dbReference type="AlphaFoldDB" id="A0A4U0TU28"/>
<dbReference type="OrthoDB" id="5415241at2759"/>
<evidence type="ECO:0000256" key="1">
    <source>
        <dbReference type="SAM" id="MobiDB-lite"/>
    </source>
</evidence>
<name>A0A4U0TU28_9PEZI</name>
<accession>A0A4U0TU28</accession>
<dbReference type="GO" id="GO:0070628">
    <property type="term" value="F:proteasome binding"/>
    <property type="evidence" value="ECO:0007669"/>
    <property type="project" value="InterPro"/>
</dbReference>
<dbReference type="GO" id="GO:0043248">
    <property type="term" value="P:proteasome assembly"/>
    <property type="evidence" value="ECO:0007669"/>
    <property type="project" value="TreeGrafter"/>
</dbReference>
<dbReference type="EMBL" id="NAJL01000033">
    <property type="protein sequence ID" value="TKA25738.1"/>
    <property type="molecule type" value="Genomic_DNA"/>
</dbReference>
<proteinExistence type="predicted"/>
<gene>
    <name evidence="2" type="ORF">B0A50_05835</name>
</gene>
<comment type="caution">
    <text evidence="2">The sequence shown here is derived from an EMBL/GenBank/DDBJ whole genome shotgun (WGS) entry which is preliminary data.</text>
</comment>